<sequence length="723" mass="74437">MKLNEILLSALVAVSTSQAGPTPILDLSTIGSHDIELLVREGIKLARSQEVEKRASADFSLERSWDNEVLFGGEWNDTTPSGQGAAHTQLSVTCLTCYTHGTVTAKVTDKHFLDPKLRLDFSGVEAYVNLEVRASAGQTFSLNLFASDSPFGIGISGLDVGVVFFVDLVFSISEAVDLTAGFQVSVPDGAFLEADIFGGDIDDSAFDGLNSQSLPVTVISGTATFKADLRLRVQAGAEASLDIFGIGAGAVVGIYANIIEFVAVIEKTPTCDLETEIWWDLNVGAYAHLDVVVDSTTLGPVPTVSTTLLTADTITSCWSEAPMTPALPATTSSIETSPSQIVTSTVPVETFNTKVTSTSEVTSIPATDSSTLIWSPSMVLTITASEVSFTMPGSSLPTNSSSSVLPTSTFASSLITSVSVSPSSFSPATNKPSSLIPSVSHSPSTASFSYAYTASTYPAPISIPSAYSSSSALATGPTYTSTYTHTMTICGAPGVMNCPATYQSEVIVTRTTTICPATTTPPAIVSGTTSTTVVAGGTSVISSSSSSSSKPTPSAGDQPITIIILTPLPTPVVATFTTPEITMTTPEHVKAYTEIAMGPDTTTATRTGTVTVTSFSTITAIASHSSSSISTSYAATPHITPGTTNPSLSTSVSAIPNENVPGNATFASTGSNTPEVTPSDIIPSPSGSQIPVTAGTTRLAGPDMVVYVGAVVIVMVALLVGFV</sequence>
<keyword evidence="2" id="KW-0812">Transmembrane</keyword>
<evidence type="ECO:0000256" key="3">
    <source>
        <dbReference type="SAM" id="SignalP"/>
    </source>
</evidence>
<organism evidence="4 5">
    <name type="scientific">Xylaria arbuscula</name>
    <dbReference type="NCBI Taxonomy" id="114810"/>
    <lineage>
        <taxon>Eukaryota</taxon>
        <taxon>Fungi</taxon>
        <taxon>Dikarya</taxon>
        <taxon>Ascomycota</taxon>
        <taxon>Pezizomycotina</taxon>
        <taxon>Sordariomycetes</taxon>
        <taxon>Xylariomycetidae</taxon>
        <taxon>Xylariales</taxon>
        <taxon>Xylariaceae</taxon>
        <taxon>Xylaria</taxon>
    </lineage>
</organism>
<evidence type="ECO:0000313" key="5">
    <source>
        <dbReference type="Proteomes" id="UP001148614"/>
    </source>
</evidence>
<feature type="transmembrane region" description="Helical" evidence="2">
    <location>
        <begin position="704"/>
        <end position="722"/>
    </location>
</feature>
<evidence type="ECO:0000256" key="1">
    <source>
        <dbReference type="SAM" id="MobiDB-lite"/>
    </source>
</evidence>
<accession>A0A9W8TKJ5</accession>
<keyword evidence="3" id="KW-0732">Signal</keyword>
<feature type="signal peptide" evidence="3">
    <location>
        <begin position="1"/>
        <end position="19"/>
    </location>
</feature>
<dbReference type="Proteomes" id="UP001148614">
    <property type="component" value="Unassembled WGS sequence"/>
</dbReference>
<feature type="chain" id="PRO_5040785193" evidence="3">
    <location>
        <begin position="20"/>
        <end position="723"/>
    </location>
</feature>
<gene>
    <name evidence="4" type="ORF">NPX13_g8043</name>
</gene>
<dbReference type="EMBL" id="JANPWZ010001695">
    <property type="protein sequence ID" value="KAJ3563889.1"/>
    <property type="molecule type" value="Genomic_DNA"/>
</dbReference>
<comment type="caution">
    <text evidence="4">The sequence shown here is derived from an EMBL/GenBank/DDBJ whole genome shotgun (WGS) entry which is preliminary data.</text>
</comment>
<feature type="region of interest" description="Disordered" evidence="1">
    <location>
        <begin position="661"/>
        <end position="689"/>
    </location>
</feature>
<keyword evidence="2" id="KW-1133">Transmembrane helix</keyword>
<name>A0A9W8TKJ5_9PEZI</name>
<evidence type="ECO:0000256" key="2">
    <source>
        <dbReference type="SAM" id="Phobius"/>
    </source>
</evidence>
<dbReference type="VEuPathDB" id="FungiDB:F4678DRAFT_433833"/>
<protein>
    <submittedName>
        <fullName evidence="4">Uncharacterized protein</fullName>
    </submittedName>
</protein>
<reference evidence="4" key="1">
    <citation type="submission" date="2022-07" db="EMBL/GenBank/DDBJ databases">
        <title>Genome Sequence of Xylaria arbuscula.</title>
        <authorList>
            <person name="Buettner E."/>
        </authorList>
    </citation>
    <scope>NUCLEOTIDE SEQUENCE</scope>
    <source>
        <strain evidence="4">VT107</strain>
    </source>
</reference>
<proteinExistence type="predicted"/>
<dbReference type="AlphaFoldDB" id="A0A9W8TKJ5"/>
<keyword evidence="2" id="KW-0472">Membrane</keyword>
<keyword evidence="5" id="KW-1185">Reference proteome</keyword>
<feature type="compositionally biased region" description="Polar residues" evidence="1">
    <location>
        <begin position="661"/>
        <end position="676"/>
    </location>
</feature>
<evidence type="ECO:0000313" key="4">
    <source>
        <dbReference type="EMBL" id="KAJ3563889.1"/>
    </source>
</evidence>